<evidence type="ECO:0000313" key="3">
    <source>
        <dbReference type="Proteomes" id="UP000230750"/>
    </source>
</evidence>
<protein>
    <recommendedName>
        <fullName evidence="4">GIY-YIG domain-containing protein</fullName>
    </recommendedName>
</protein>
<feature type="region of interest" description="Disordered" evidence="1">
    <location>
        <begin position="161"/>
        <end position="232"/>
    </location>
</feature>
<proteinExistence type="predicted"/>
<sequence length="232" mass="27043">MPNIASIIKGHNKRIAATHTSKEKEACNCRKKDTCPLNGNCQASNIIYKAEVKTIDNCKTYIGLTEPPFKLRYGNHKMSLNHEKHQNATELSKHIWQLKQNNQPFTINWSIASRAKAYSNESKRCNLCLTEKLIIINTDKRTLLNKRPELISKCRHENKFYINNSSPTTKHRQENHTQLRSEHRRKAKNPNNRSDAKREYTNSRTPKKVLQTHKQNGREREYPRQNNTPTTA</sequence>
<name>A0A2G8JBA9_STIJA</name>
<evidence type="ECO:0000313" key="2">
    <source>
        <dbReference type="EMBL" id="PIK33020.1"/>
    </source>
</evidence>
<dbReference type="EMBL" id="MRZV01002799">
    <property type="protein sequence ID" value="PIK33020.1"/>
    <property type="molecule type" value="Genomic_DNA"/>
</dbReference>
<organism evidence="2 3">
    <name type="scientific">Stichopus japonicus</name>
    <name type="common">Sea cucumber</name>
    <dbReference type="NCBI Taxonomy" id="307972"/>
    <lineage>
        <taxon>Eukaryota</taxon>
        <taxon>Metazoa</taxon>
        <taxon>Echinodermata</taxon>
        <taxon>Eleutherozoa</taxon>
        <taxon>Echinozoa</taxon>
        <taxon>Holothuroidea</taxon>
        <taxon>Aspidochirotacea</taxon>
        <taxon>Aspidochirotida</taxon>
        <taxon>Stichopodidae</taxon>
        <taxon>Apostichopus</taxon>
    </lineage>
</organism>
<evidence type="ECO:0008006" key="4">
    <source>
        <dbReference type="Google" id="ProtNLM"/>
    </source>
</evidence>
<feature type="compositionally biased region" description="Basic and acidic residues" evidence="1">
    <location>
        <begin position="171"/>
        <end position="181"/>
    </location>
</feature>
<keyword evidence="3" id="KW-1185">Reference proteome</keyword>
<dbReference type="Proteomes" id="UP000230750">
    <property type="component" value="Unassembled WGS sequence"/>
</dbReference>
<dbReference type="OrthoDB" id="10055412at2759"/>
<accession>A0A2G8JBA9</accession>
<evidence type="ECO:0000256" key="1">
    <source>
        <dbReference type="SAM" id="MobiDB-lite"/>
    </source>
</evidence>
<gene>
    <name evidence="2" type="ORF">BSL78_30168</name>
</gene>
<reference evidence="2 3" key="1">
    <citation type="journal article" date="2017" name="PLoS Biol.">
        <title>The sea cucumber genome provides insights into morphological evolution and visceral regeneration.</title>
        <authorList>
            <person name="Zhang X."/>
            <person name="Sun L."/>
            <person name="Yuan J."/>
            <person name="Sun Y."/>
            <person name="Gao Y."/>
            <person name="Zhang L."/>
            <person name="Li S."/>
            <person name="Dai H."/>
            <person name="Hamel J.F."/>
            <person name="Liu C."/>
            <person name="Yu Y."/>
            <person name="Liu S."/>
            <person name="Lin W."/>
            <person name="Guo K."/>
            <person name="Jin S."/>
            <person name="Xu P."/>
            <person name="Storey K.B."/>
            <person name="Huan P."/>
            <person name="Zhang T."/>
            <person name="Zhou Y."/>
            <person name="Zhang J."/>
            <person name="Lin C."/>
            <person name="Li X."/>
            <person name="Xing L."/>
            <person name="Huo D."/>
            <person name="Sun M."/>
            <person name="Wang L."/>
            <person name="Mercier A."/>
            <person name="Li F."/>
            <person name="Yang H."/>
            <person name="Xiang J."/>
        </authorList>
    </citation>
    <scope>NUCLEOTIDE SEQUENCE [LARGE SCALE GENOMIC DNA]</scope>
    <source>
        <strain evidence="2">Shaxun</strain>
        <tissue evidence="2">Muscle</tissue>
    </source>
</reference>
<comment type="caution">
    <text evidence="2">The sequence shown here is derived from an EMBL/GenBank/DDBJ whole genome shotgun (WGS) entry which is preliminary data.</text>
</comment>
<dbReference type="AlphaFoldDB" id="A0A2G8JBA9"/>